<evidence type="ECO:0000313" key="2">
    <source>
        <dbReference type="EMBL" id="CAL1616946.1"/>
    </source>
</evidence>
<feature type="region of interest" description="Disordered" evidence="1">
    <location>
        <begin position="1"/>
        <end position="20"/>
    </location>
</feature>
<protein>
    <submittedName>
        <fullName evidence="2">Uncharacterized protein</fullName>
    </submittedName>
</protein>
<dbReference type="EMBL" id="OZ035831">
    <property type="protein sequence ID" value="CAL1616946.1"/>
    <property type="molecule type" value="Genomic_DNA"/>
</dbReference>
<name>A0AAV2MTR7_KNICA</name>
<organism evidence="2 3">
    <name type="scientific">Knipowitschia caucasica</name>
    <name type="common">Caucasian dwarf goby</name>
    <name type="synonym">Pomatoschistus caucasicus</name>
    <dbReference type="NCBI Taxonomy" id="637954"/>
    <lineage>
        <taxon>Eukaryota</taxon>
        <taxon>Metazoa</taxon>
        <taxon>Chordata</taxon>
        <taxon>Craniata</taxon>
        <taxon>Vertebrata</taxon>
        <taxon>Euteleostomi</taxon>
        <taxon>Actinopterygii</taxon>
        <taxon>Neopterygii</taxon>
        <taxon>Teleostei</taxon>
        <taxon>Neoteleostei</taxon>
        <taxon>Acanthomorphata</taxon>
        <taxon>Gobiaria</taxon>
        <taxon>Gobiiformes</taxon>
        <taxon>Gobioidei</taxon>
        <taxon>Gobiidae</taxon>
        <taxon>Gobiinae</taxon>
        <taxon>Knipowitschia</taxon>
    </lineage>
</organism>
<reference evidence="2 3" key="1">
    <citation type="submission" date="2024-04" db="EMBL/GenBank/DDBJ databases">
        <authorList>
            <person name="Waldvogel A.-M."/>
            <person name="Schoenle A."/>
        </authorList>
    </citation>
    <scope>NUCLEOTIDE SEQUENCE [LARGE SCALE GENOMIC DNA]</scope>
</reference>
<sequence>MEVGDRGHGANAERKDSEGELLKISRSTRISLPSRSVCHRQLVSEREAEMSRSSARLPPAPPSCGSLLRLPPVPPSCSSLLRLPPAARSCASLLRLPPAPPSCASLLRLPLAPPSCASCSSPPHRLLS</sequence>
<evidence type="ECO:0000256" key="1">
    <source>
        <dbReference type="SAM" id="MobiDB-lite"/>
    </source>
</evidence>
<evidence type="ECO:0000313" key="3">
    <source>
        <dbReference type="Proteomes" id="UP001497482"/>
    </source>
</evidence>
<gene>
    <name evidence="2" type="ORF">KC01_LOCUS42642</name>
</gene>
<accession>A0AAV2MTR7</accession>
<proteinExistence type="predicted"/>
<dbReference type="Proteomes" id="UP001497482">
    <property type="component" value="Chromosome 9"/>
</dbReference>
<keyword evidence="3" id="KW-1185">Reference proteome</keyword>
<dbReference type="AlphaFoldDB" id="A0AAV2MTR7"/>